<keyword evidence="20" id="KW-1185">Reference proteome</keyword>
<dbReference type="PANTHER" id="PTHR13624:SF6">
    <property type="entry name" value="EMEI"/>
    <property type="match status" value="1"/>
</dbReference>
<dbReference type="SUPFAM" id="SSF46785">
    <property type="entry name" value="Winged helix' DNA-binding domain"/>
    <property type="match status" value="1"/>
</dbReference>
<comment type="similarity">
    <text evidence="15">Belongs to the HSF family.</text>
</comment>
<evidence type="ECO:0000256" key="17">
    <source>
        <dbReference type="SAM" id="Phobius"/>
    </source>
</evidence>
<dbReference type="GO" id="GO:0003700">
    <property type="term" value="F:DNA-binding transcription factor activity"/>
    <property type="evidence" value="ECO:0007669"/>
    <property type="project" value="InterPro"/>
</dbReference>
<keyword evidence="5" id="KW-0597">Phosphoprotein</keyword>
<proteinExistence type="inferred from homology"/>
<dbReference type="GO" id="GO:0043565">
    <property type="term" value="F:sequence-specific DNA binding"/>
    <property type="evidence" value="ECO:0007669"/>
    <property type="project" value="InterPro"/>
</dbReference>
<feature type="transmembrane region" description="Helical" evidence="17">
    <location>
        <begin position="139"/>
        <end position="162"/>
    </location>
</feature>
<dbReference type="PRINTS" id="PR00056">
    <property type="entry name" value="HSFDOMAIN"/>
</dbReference>
<keyword evidence="8" id="KW-0805">Transcription regulation</keyword>
<feature type="compositionally biased region" description="Polar residues" evidence="16">
    <location>
        <begin position="552"/>
        <end position="576"/>
    </location>
</feature>
<dbReference type="Gene3D" id="1.10.10.10">
    <property type="entry name" value="Winged helix-like DNA-binding domain superfamily/Winged helix DNA-binding domain"/>
    <property type="match status" value="1"/>
</dbReference>
<evidence type="ECO:0000313" key="19">
    <source>
        <dbReference type="EMBL" id="CAI9767656.1"/>
    </source>
</evidence>
<evidence type="ECO:0000256" key="4">
    <source>
        <dbReference type="ARBA" id="ARBA00011233"/>
    </source>
</evidence>
<evidence type="ECO:0000256" key="15">
    <source>
        <dbReference type="RuleBase" id="RU004020"/>
    </source>
</evidence>
<evidence type="ECO:0000256" key="16">
    <source>
        <dbReference type="SAM" id="MobiDB-lite"/>
    </source>
</evidence>
<name>A0AAD1ZD50_9LAMI</name>
<keyword evidence="14" id="KW-0539">Nucleus</keyword>
<comment type="similarity">
    <text evidence="3">Belongs to the TMEM161 family.</text>
</comment>
<dbReference type="FunFam" id="1.10.10.10:FF:000037">
    <property type="entry name" value="Heat stress transcription factor B-4"/>
    <property type="match status" value="1"/>
</dbReference>
<comment type="subcellular location">
    <subcellularLocation>
        <location evidence="2">Membrane</location>
        <topology evidence="2">Multi-pass membrane protein</topology>
    </subcellularLocation>
    <subcellularLocation>
        <location evidence="1">Nucleus</location>
    </subcellularLocation>
</comment>
<keyword evidence="13" id="KW-0325">Glycoprotein</keyword>
<evidence type="ECO:0000256" key="8">
    <source>
        <dbReference type="ARBA" id="ARBA00023015"/>
    </source>
</evidence>
<dbReference type="Proteomes" id="UP000834106">
    <property type="component" value="Chromosome 9"/>
</dbReference>
<feature type="transmembrane region" description="Helical" evidence="17">
    <location>
        <begin position="214"/>
        <end position="233"/>
    </location>
</feature>
<dbReference type="Pfam" id="PF00447">
    <property type="entry name" value="HSF_DNA-bind"/>
    <property type="match status" value="1"/>
</dbReference>
<keyword evidence="9" id="KW-0346">Stress response</keyword>
<evidence type="ECO:0000256" key="3">
    <source>
        <dbReference type="ARBA" id="ARBA00009706"/>
    </source>
</evidence>
<evidence type="ECO:0000256" key="2">
    <source>
        <dbReference type="ARBA" id="ARBA00004141"/>
    </source>
</evidence>
<dbReference type="AlphaFoldDB" id="A0AAD1ZD50"/>
<dbReference type="InterPro" id="IPR036388">
    <property type="entry name" value="WH-like_DNA-bd_sf"/>
</dbReference>
<feature type="transmembrane region" description="Helical" evidence="17">
    <location>
        <begin position="254"/>
        <end position="275"/>
    </location>
</feature>
<evidence type="ECO:0000313" key="20">
    <source>
        <dbReference type="Proteomes" id="UP000834106"/>
    </source>
</evidence>
<dbReference type="InterPro" id="IPR019395">
    <property type="entry name" value="Transmembrane_161A/B"/>
</dbReference>
<keyword evidence="6 17" id="KW-0812">Transmembrane</keyword>
<keyword evidence="12" id="KW-0804">Transcription</keyword>
<feature type="domain" description="HSF-type DNA-binding" evidence="18">
    <location>
        <begin position="472"/>
        <end position="496"/>
    </location>
</feature>
<evidence type="ECO:0000256" key="12">
    <source>
        <dbReference type="ARBA" id="ARBA00023163"/>
    </source>
</evidence>
<dbReference type="InterPro" id="IPR036390">
    <property type="entry name" value="WH_DNA-bd_sf"/>
</dbReference>
<feature type="transmembrane region" description="Helical" evidence="17">
    <location>
        <begin position="375"/>
        <end position="396"/>
    </location>
</feature>
<dbReference type="InterPro" id="IPR000232">
    <property type="entry name" value="HSF_DNA-bd"/>
</dbReference>
<evidence type="ECO:0000256" key="1">
    <source>
        <dbReference type="ARBA" id="ARBA00004123"/>
    </source>
</evidence>
<evidence type="ECO:0000256" key="5">
    <source>
        <dbReference type="ARBA" id="ARBA00022553"/>
    </source>
</evidence>
<dbReference type="GO" id="GO:0016020">
    <property type="term" value="C:membrane"/>
    <property type="evidence" value="ECO:0007669"/>
    <property type="project" value="UniProtKB-SubCell"/>
</dbReference>
<evidence type="ECO:0000256" key="6">
    <source>
        <dbReference type="ARBA" id="ARBA00022692"/>
    </source>
</evidence>
<reference evidence="19" key="1">
    <citation type="submission" date="2023-05" db="EMBL/GenBank/DDBJ databases">
        <authorList>
            <person name="Huff M."/>
        </authorList>
    </citation>
    <scope>NUCLEOTIDE SEQUENCE</scope>
</reference>
<feature type="transmembrane region" description="Helical" evidence="17">
    <location>
        <begin position="106"/>
        <end position="127"/>
    </location>
</feature>
<evidence type="ECO:0000256" key="11">
    <source>
        <dbReference type="ARBA" id="ARBA00023136"/>
    </source>
</evidence>
<evidence type="ECO:0000259" key="18">
    <source>
        <dbReference type="PROSITE" id="PS00434"/>
    </source>
</evidence>
<protein>
    <recommendedName>
        <fullName evidence="18">HSF-type DNA-binding domain-containing protein</fullName>
    </recommendedName>
</protein>
<dbReference type="PANTHER" id="PTHR13624">
    <property type="entry name" value="RE42071P"/>
    <property type="match status" value="1"/>
</dbReference>
<feature type="transmembrane region" description="Helical" evidence="17">
    <location>
        <begin position="319"/>
        <end position="335"/>
    </location>
</feature>
<evidence type="ECO:0000256" key="7">
    <source>
        <dbReference type="ARBA" id="ARBA00022989"/>
    </source>
</evidence>
<dbReference type="Pfam" id="PF10268">
    <property type="entry name" value="Tmemb_161AB"/>
    <property type="match status" value="1"/>
</dbReference>
<evidence type="ECO:0000256" key="13">
    <source>
        <dbReference type="ARBA" id="ARBA00023180"/>
    </source>
</evidence>
<dbReference type="SMART" id="SM00415">
    <property type="entry name" value="HSF"/>
    <property type="match status" value="1"/>
</dbReference>
<dbReference type="PROSITE" id="PS00434">
    <property type="entry name" value="HSF_DOMAIN"/>
    <property type="match status" value="1"/>
</dbReference>
<dbReference type="GO" id="GO:0005634">
    <property type="term" value="C:nucleus"/>
    <property type="evidence" value="ECO:0007669"/>
    <property type="project" value="UniProtKB-SubCell"/>
</dbReference>
<sequence>MLSSANNLILHTVFALSLTLLLSFLKIPTLFLYGLHTYIHPDDVNPNNNTSSKGIRAAIRRPGALDSEQPRKKSKERFEFDENKAQIFRLKLNESQLQSRIYFREYYSAFNFTIIAILSLLLHKFLWVDSDSGIVRNGTIIPILLGIVGICRDLFLIVSISFERSASKRFDKQLSFILGLLGFLLGLVVVYDVVPKWFLDFGFESLDGFGKFTVAVFMGCLVGFLYIPTLRNARAFWLGTDQIRCNLSIISCGWIARMLLYANYLSVVFTSLLWISPFAELFVNKTIDGKKGSFLATKSGAATELAGNVGLSRMIFEKFRLWCLLITGILQILTVRPNAQMFLNEAVLCWYQRLHASKVPDLDYSRAKVFLHNHYISLVVLQLFLPAGMLLLLLGFSQIDDKLLTDLRWISTRIFDLGRRSYGSATGGSKRRGIDGRRYAEMCSDAVFDQNLPADGSAFIVWNPTEFARDLLPKYFKHNNFSSFVRQLNTYGFRKVVPDRWEFSNECFRKGENKLLCDIQRRKMASPSSTSAVLPSPSVTVTEAATQLVQSTPQPWATSLTDSGEEQVLSSSNSPQVVGGTSGSTTDLIRENDRLRKENVQLNKELGKMKSLCNNVYVMMSNYATNCNSHENGDHNNRVQSTDPLDLLPVKRFCEQLQGVATASPCAAAANGSVEKNIRLEAEELSARLFGVPIGVKRGRESEGGSVKQEMELQLQQPGMGVKSEPLDRQNSVDDQEIMWLKGFDSRNQKTCN</sequence>
<comment type="subunit">
    <text evidence="4">Homotrimer.</text>
</comment>
<dbReference type="EMBL" id="OU503044">
    <property type="protein sequence ID" value="CAI9767656.1"/>
    <property type="molecule type" value="Genomic_DNA"/>
</dbReference>
<accession>A0AAD1ZD50</accession>
<evidence type="ECO:0000256" key="14">
    <source>
        <dbReference type="ARBA" id="ARBA00023242"/>
    </source>
</evidence>
<organism evidence="19 20">
    <name type="scientific">Fraxinus pennsylvanica</name>
    <dbReference type="NCBI Taxonomy" id="56036"/>
    <lineage>
        <taxon>Eukaryota</taxon>
        <taxon>Viridiplantae</taxon>
        <taxon>Streptophyta</taxon>
        <taxon>Embryophyta</taxon>
        <taxon>Tracheophyta</taxon>
        <taxon>Spermatophyta</taxon>
        <taxon>Magnoliopsida</taxon>
        <taxon>eudicotyledons</taxon>
        <taxon>Gunneridae</taxon>
        <taxon>Pentapetalae</taxon>
        <taxon>asterids</taxon>
        <taxon>lamiids</taxon>
        <taxon>Lamiales</taxon>
        <taxon>Oleaceae</taxon>
        <taxon>Oleeae</taxon>
        <taxon>Fraxinus</taxon>
    </lineage>
</organism>
<gene>
    <name evidence="19" type="ORF">FPE_LOCUS15086</name>
</gene>
<feature type="region of interest" description="Disordered" evidence="16">
    <location>
        <begin position="552"/>
        <end position="587"/>
    </location>
</feature>
<keyword evidence="11 17" id="KW-0472">Membrane</keyword>
<keyword evidence="7 17" id="KW-1133">Transmembrane helix</keyword>
<evidence type="ECO:0000256" key="9">
    <source>
        <dbReference type="ARBA" id="ARBA00023016"/>
    </source>
</evidence>
<feature type="transmembrane region" description="Helical" evidence="17">
    <location>
        <begin position="174"/>
        <end position="194"/>
    </location>
</feature>
<evidence type="ECO:0000256" key="10">
    <source>
        <dbReference type="ARBA" id="ARBA00023125"/>
    </source>
</evidence>
<keyword evidence="10" id="KW-0238">DNA-binding</keyword>
<feature type="transmembrane region" description="Helical" evidence="17">
    <location>
        <begin position="12"/>
        <end position="33"/>
    </location>
</feature>